<evidence type="ECO:0000313" key="1">
    <source>
        <dbReference type="EMBL" id="RJG15190.1"/>
    </source>
</evidence>
<evidence type="ECO:0000313" key="2">
    <source>
        <dbReference type="Proteomes" id="UP000266177"/>
    </source>
</evidence>
<name>A0A3A3GAN1_PANTH</name>
<dbReference type="AlphaFoldDB" id="A0A3A3GAN1"/>
<protein>
    <submittedName>
        <fullName evidence="1">Uncharacterized protein</fullName>
    </submittedName>
</protein>
<dbReference type="Proteomes" id="UP000266177">
    <property type="component" value="Unassembled WGS sequence"/>
</dbReference>
<dbReference type="RefSeq" id="WP_119796867.1">
    <property type="nucleotide sequence ID" value="NZ_QYZD01000082.1"/>
</dbReference>
<comment type="caution">
    <text evidence="1">The sequence shown here is derived from an EMBL/GenBank/DDBJ whole genome shotgun (WGS) entry which is preliminary data.</text>
</comment>
<gene>
    <name evidence="1" type="ORF">DQX05_29890</name>
</gene>
<sequence>MNDLLKKTIDKYYRNNEISDYLLKCKENFLIPTEIKAFAENNNIEITDTNYGEVWPSSKITFNYEKYTKGEFEVIYSSTLLISKLAPVLYLQHEFQVENKDMNSSTPTLDGFDTQPYNRKQQELDELIRTIFSKSGYTILSFKEINEVIFGLEFNHGVLFFGSQVTVEHAMFFDLLDLCPE</sequence>
<proteinExistence type="predicted"/>
<accession>A0A3A3GAN1</accession>
<organism evidence="1 2">
    <name type="scientific">Paenibacillus thiaminolyticus</name>
    <name type="common">Bacillus thiaminolyticus</name>
    <dbReference type="NCBI Taxonomy" id="49283"/>
    <lineage>
        <taxon>Bacteria</taxon>
        <taxon>Bacillati</taxon>
        <taxon>Bacillota</taxon>
        <taxon>Bacilli</taxon>
        <taxon>Bacillales</taxon>
        <taxon>Paenibacillaceae</taxon>
        <taxon>Paenibacillus</taxon>
    </lineage>
</organism>
<reference evidence="1 2" key="1">
    <citation type="submission" date="2018-09" db="EMBL/GenBank/DDBJ databases">
        <title>Paenibacillus SK2017-BO5.</title>
        <authorList>
            <person name="Piskunova J.V."/>
            <person name="Dubiley S.A."/>
            <person name="Severinov K.V."/>
        </authorList>
    </citation>
    <scope>NUCLEOTIDE SEQUENCE [LARGE SCALE GENOMIC DNA]</scope>
    <source>
        <strain evidence="1 2">BO5</strain>
    </source>
</reference>
<dbReference type="OrthoDB" id="2360807at2"/>
<dbReference type="EMBL" id="QYZD01000082">
    <property type="protein sequence ID" value="RJG15190.1"/>
    <property type="molecule type" value="Genomic_DNA"/>
</dbReference>